<dbReference type="Gene3D" id="3.40.50.410">
    <property type="entry name" value="von Willebrand factor, type A domain"/>
    <property type="match status" value="1"/>
</dbReference>
<dbReference type="Proteomes" id="UP000594800">
    <property type="component" value="Chromosome"/>
</dbReference>
<dbReference type="Pfam" id="PF13519">
    <property type="entry name" value="VWA_2"/>
    <property type="match status" value="1"/>
</dbReference>
<dbReference type="PANTHER" id="PTHR43473:SF2">
    <property type="entry name" value="MAGNESIUM-CHELATASE SUBUNIT CHLD, CHLOROPLASTIC"/>
    <property type="match status" value="1"/>
</dbReference>
<dbReference type="InterPro" id="IPR041628">
    <property type="entry name" value="ChlI/MoxR_AAA_lid"/>
</dbReference>
<keyword evidence="5" id="KW-1185">Reference proteome</keyword>
<proteinExistence type="inferred from homology"/>
<name>A0A7S9LS17_9RHOB</name>
<evidence type="ECO:0000313" key="4">
    <source>
        <dbReference type="EMBL" id="QPH54208.1"/>
    </source>
</evidence>
<dbReference type="InterPro" id="IPR002035">
    <property type="entry name" value="VWF_A"/>
</dbReference>
<dbReference type="RefSeq" id="WP_196103417.1">
    <property type="nucleotide sequence ID" value="NZ_CP064942.1"/>
</dbReference>
<evidence type="ECO:0000313" key="5">
    <source>
        <dbReference type="Proteomes" id="UP000594800"/>
    </source>
</evidence>
<dbReference type="PANTHER" id="PTHR43473">
    <property type="entry name" value="MAGNESIUM-CHELATASE SUBUNIT CHLD, CHLOROPLASTIC"/>
    <property type="match status" value="1"/>
</dbReference>
<sequence length="533" mass="55776">MTTDPFTPLRTALALLSIDPAGLGGLWLRARHSPLRSAVIDALALRRMPPTVDDEQLFGGLDVAATLAGSKPVRRQGLLDGTPLMLTMAERTPPALAGRLAAAMDAGTLPTLVLLDEGEEDGAPAALTDRVAFHLSLDGLRLPPGVEPDFSSSVTPGEVETPPAALEALTITAARLGIDSPRAVLFALRAARAHAIHAGRATVTDDDMAAAAALVLAPRAMIVPDEQVDAPPPEQAENRPGEATAPEEMLVEAARAALPPDLAERMALARRRAAKGSGAGARRHGNRRGRPLAPRPGTPRSGDRLDLIATLRAAAPWQRLRRTASPDDTRPVLIAREDLRLKRFEDRSDRLLVFAVDASGSTALARLAEAKGAVELLLAAAYAKRDHVALIAFRGKEAEMLLPPTRALVQAKRRLAVLPGGGGTPLASALALAHETLDAAERRGLSPGLVLMTDGKGNVALDGGTDRAAATAETERLARTVAATGHPALVVDTASRPQPGARQLAQLLEGEYLPLPRADATRLASTITTALAP</sequence>
<evidence type="ECO:0000259" key="3">
    <source>
        <dbReference type="PROSITE" id="PS50234"/>
    </source>
</evidence>
<dbReference type="SUPFAM" id="SSF52540">
    <property type="entry name" value="P-loop containing nucleoside triphosphate hydrolases"/>
    <property type="match status" value="1"/>
</dbReference>
<feature type="domain" description="VWFA" evidence="3">
    <location>
        <begin position="351"/>
        <end position="531"/>
    </location>
</feature>
<gene>
    <name evidence="4" type="ORF">I0K15_00065</name>
</gene>
<dbReference type="CDD" id="cd01451">
    <property type="entry name" value="vWA_Magnesium_chelatase"/>
    <property type="match status" value="1"/>
</dbReference>
<protein>
    <submittedName>
        <fullName evidence="4">Magnesium chelatase subunit D</fullName>
    </submittedName>
</protein>
<dbReference type="PROSITE" id="PS50234">
    <property type="entry name" value="VWFA"/>
    <property type="match status" value="1"/>
</dbReference>
<accession>A0A7S9LS17</accession>
<dbReference type="Pfam" id="PF17863">
    <property type="entry name" value="AAA_lid_2"/>
    <property type="match status" value="1"/>
</dbReference>
<dbReference type="SMART" id="SM00327">
    <property type="entry name" value="VWA"/>
    <property type="match status" value="1"/>
</dbReference>
<comment type="similarity">
    <text evidence="1">Belongs to the Mg-chelatase subunits D/I family.</text>
</comment>
<dbReference type="EMBL" id="CP064942">
    <property type="protein sequence ID" value="QPH54208.1"/>
    <property type="molecule type" value="Genomic_DNA"/>
</dbReference>
<dbReference type="Gene3D" id="1.10.8.80">
    <property type="entry name" value="Magnesium chelatase subunit I, C-Terminal domain"/>
    <property type="match status" value="1"/>
</dbReference>
<dbReference type="InterPro" id="IPR036465">
    <property type="entry name" value="vWFA_dom_sf"/>
</dbReference>
<dbReference type="NCBIfam" id="NF009943">
    <property type="entry name" value="PRK13406.1"/>
    <property type="match status" value="1"/>
</dbReference>
<organism evidence="4 5">
    <name type="scientific">Pontivivens ytuae</name>
    <dbReference type="NCBI Taxonomy" id="2789856"/>
    <lineage>
        <taxon>Bacteria</taxon>
        <taxon>Pseudomonadati</taxon>
        <taxon>Pseudomonadota</taxon>
        <taxon>Alphaproteobacteria</taxon>
        <taxon>Rhodobacterales</taxon>
        <taxon>Paracoccaceae</taxon>
        <taxon>Pontivivens</taxon>
    </lineage>
</organism>
<evidence type="ECO:0000256" key="2">
    <source>
        <dbReference type="SAM" id="MobiDB-lite"/>
    </source>
</evidence>
<dbReference type="KEGG" id="poz:I0K15_00065"/>
<evidence type="ECO:0000256" key="1">
    <source>
        <dbReference type="ARBA" id="ARBA00005799"/>
    </source>
</evidence>
<dbReference type="AlphaFoldDB" id="A0A7S9LS17"/>
<reference evidence="4 5" key="1">
    <citation type="submission" date="2020-11" db="EMBL/GenBank/DDBJ databases">
        <title>Description of Pontivivens ytuae sp. nov. isolated from deep sea sediment of Mariana Trench.</title>
        <authorList>
            <person name="Wang Z."/>
            <person name="Sun Q.-L."/>
            <person name="Xu X.-D."/>
            <person name="Tang Y.-Z."/>
            <person name="Zhang J."/>
        </authorList>
    </citation>
    <scope>NUCLEOTIDE SEQUENCE [LARGE SCALE GENOMIC DNA]</scope>
    <source>
        <strain evidence="4 5">MT2928</strain>
    </source>
</reference>
<feature type="compositionally biased region" description="Basic residues" evidence="2">
    <location>
        <begin position="281"/>
        <end position="290"/>
    </location>
</feature>
<dbReference type="InterPro" id="IPR041702">
    <property type="entry name" value="BchD/ChlD_VWA"/>
</dbReference>
<dbReference type="InterPro" id="IPR027417">
    <property type="entry name" value="P-loop_NTPase"/>
</dbReference>
<feature type="region of interest" description="Disordered" evidence="2">
    <location>
        <begin position="269"/>
        <end position="304"/>
    </location>
</feature>
<dbReference type="SUPFAM" id="SSF53300">
    <property type="entry name" value="vWA-like"/>
    <property type="match status" value="1"/>
</dbReference>